<evidence type="ECO:0000259" key="20">
    <source>
        <dbReference type="SMART" id="SM01002"/>
    </source>
</evidence>
<dbReference type="OrthoDB" id="9804592at2"/>
<dbReference type="Pfam" id="PF05222">
    <property type="entry name" value="AlaDh_PNT_N"/>
    <property type="match status" value="1"/>
</dbReference>
<dbReference type="SMART" id="SM01003">
    <property type="entry name" value="AlaDh_PNT_N"/>
    <property type="match status" value="1"/>
</dbReference>
<dbReference type="NCBIfam" id="NF006942">
    <property type="entry name" value="PRK09424.1"/>
    <property type="match status" value="1"/>
</dbReference>
<dbReference type="GO" id="GO:0006740">
    <property type="term" value="P:NADPH regeneration"/>
    <property type="evidence" value="ECO:0007669"/>
    <property type="project" value="TreeGrafter"/>
</dbReference>
<protein>
    <recommendedName>
        <fullName evidence="15">NAD(P) transhydrogenase subunit alpha</fullName>
        <ecNumber evidence="4">7.1.1.1</ecNumber>
    </recommendedName>
    <alternativeName>
        <fullName evidence="17">Nicotinamide nucleotide transhydrogenase subunit alpha</fullName>
    </alternativeName>
    <alternativeName>
        <fullName evidence="16">Pyridine nucleotide transhydrogenase subunit alpha</fullName>
    </alternativeName>
</protein>
<dbReference type="Gene3D" id="3.40.50.720">
    <property type="entry name" value="NAD(P)-binding Rossmann-like Domain"/>
    <property type="match status" value="2"/>
</dbReference>
<dbReference type="RefSeq" id="WP_114926932.1">
    <property type="nucleotide sequence ID" value="NZ_CP031229.1"/>
</dbReference>
<evidence type="ECO:0000256" key="8">
    <source>
        <dbReference type="ARBA" id="ARBA00022741"/>
    </source>
</evidence>
<name>A0A345NJF9_9MICO</name>
<dbReference type="PANTHER" id="PTHR10160:SF19">
    <property type="entry name" value="PROTON-TRANSLOCATING NAD(P)(+) TRANSHYDROGENASE"/>
    <property type="match status" value="1"/>
</dbReference>
<feature type="region of interest" description="Disordered" evidence="18">
    <location>
        <begin position="369"/>
        <end position="391"/>
    </location>
</feature>
<dbReference type="InterPro" id="IPR026255">
    <property type="entry name" value="NADP_transhyd_a"/>
</dbReference>
<dbReference type="InterPro" id="IPR036291">
    <property type="entry name" value="NAD(P)-bd_dom_sf"/>
</dbReference>
<dbReference type="GO" id="GO:0005886">
    <property type="term" value="C:plasma membrane"/>
    <property type="evidence" value="ECO:0007669"/>
    <property type="project" value="UniProtKB-SubCell"/>
</dbReference>
<keyword evidence="13 19" id="KW-0472">Membrane</keyword>
<keyword evidence="22" id="KW-0560">Oxidoreductase</keyword>
<evidence type="ECO:0000256" key="5">
    <source>
        <dbReference type="ARBA" id="ARBA00022475"/>
    </source>
</evidence>
<dbReference type="GO" id="GO:0008750">
    <property type="term" value="F:proton-translocating NAD(P)+ transhydrogenase activity"/>
    <property type="evidence" value="ECO:0007669"/>
    <property type="project" value="UniProtKB-EC"/>
</dbReference>
<evidence type="ECO:0000256" key="12">
    <source>
        <dbReference type="ARBA" id="ARBA00023027"/>
    </source>
</evidence>
<dbReference type="SMART" id="SM01002">
    <property type="entry name" value="AlaDh_PNT_C"/>
    <property type="match status" value="1"/>
</dbReference>
<evidence type="ECO:0000256" key="17">
    <source>
        <dbReference type="ARBA" id="ARBA00083734"/>
    </source>
</evidence>
<proteinExistence type="inferred from homology"/>
<comment type="function">
    <text evidence="1">The transhydrogenation between NADH and NADP is coupled to respiration and ATP hydrolysis and functions as a proton pump across the membrane.</text>
</comment>
<reference evidence="22 23" key="1">
    <citation type="submission" date="2018-07" db="EMBL/GenBank/DDBJ databases">
        <title>Complete genome sequencing of Ornithinimicrobium sp. AMA3305.</title>
        <authorList>
            <person name="Bae J.-W."/>
        </authorList>
    </citation>
    <scope>NUCLEOTIDE SEQUENCE [LARGE SCALE GENOMIC DNA]</scope>
    <source>
        <strain evidence="22 23">AMA3305</strain>
    </source>
</reference>
<dbReference type="InterPro" id="IPR007886">
    <property type="entry name" value="AlaDH/PNT_N"/>
</dbReference>
<evidence type="ECO:0000256" key="18">
    <source>
        <dbReference type="SAM" id="MobiDB-lite"/>
    </source>
</evidence>
<evidence type="ECO:0000259" key="21">
    <source>
        <dbReference type="SMART" id="SM01003"/>
    </source>
</evidence>
<dbReference type="PIRSF" id="PIRSF000203">
    <property type="entry name" value="NADP_transhydrogenase_alpha"/>
    <property type="match status" value="1"/>
</dbReference>
<feature type="compositionally biased region" description="Pro residues" evidence="18">
    <location>
        <begin position="369"/>
        <end position="388"/>
    </location>
</feature>
<dbReference type="InterPro" id="IPR008143">
    <property type="entry name" value="Ala_DH/PNT_CS2"/>
</dbReference>
<evidence type="ECO:0000256" key="3">
    <source>
        <dbReference type="ARBA" id="ARBA00005689"/>
    </source>
</evidence>
<comment type="similarity">
    <text evidence="3">Belongs to the AlaDH/PNT family.</text>
</comment>
<dbReference type="CDD" id="cd05304">
    <property type="entry name" value="Rubrum_tdh"/>
    <property type="match status" value="1"/>
</dbReference>
<evidence type="ECO:0000313" key="23">
    <source>
        <dbReference type="Proteomes" id="UP000253790"/>
    </source>
</evidence>
<keyword evidence="8" id="KW-0547">Nucleotide-binding</keyword>
<dbReference type="PANTHER" id="PTHR10160">
    <property type="entry name" value="NAD(P) TRANSHYDROGENASE"/>
    <property type="match status" value="1"/>
</dbReference>
<keyword evidence="7 19" id="KW-0812">Transmembrane</keyword>
<evidence type="ECO:0000256" key="13">
    <source>
        <dbReference type="ARBA" id="ARBA00023136"/>
    </source>
</evidence>
<sequence length="518" mass="53078">MLIGVPAETVPGETRVAATPRSVARLVALGHEVLVETGAGQRASFPDEHYVDAGARVGPAQDAWAADLVVKVEAPLVEEVPLLRRGAVLATQLSPAQRPHLLADLAERGVTALAMDAVPRISRAQSLDVLSSMTNLGGYRAVVEAAHEYGSVFTGQVTAAGSVPPARVFVIGAGVAGLAAIGTAASLGAVVRAFDVRPETAEQVESMGGQFVRIALPEGAGGADGYAREMDADLQARAMEVYARECAEADIVITTALIPGRPAPRLVTAQTVSAMRPGSVVVDMAARNGGNCELTEPGQVVTTPGGVKVVGYTDLPARLPIQASQLYGTNVANLVALLTPGKDGELVLDLEDEVQRAMTVTHDGEVLWPPPPVSVSAAPPPSPAPEPAAPAVRKAAPQPALAGRRGVFGIALGAVLLVLLASVSPPALLGHLTVFVLAVIVGFYVITDVSHALHTPLLAETNAISAIILVGAILQVGSQDPVVRAVAVAAVAVASINVVGGFAVTGRMLRMFRREGAS</sequence>
<feature type="domain" description="Alanine dehydrogenase/pyridine nucleotide transhydrogenase NAD(H)-binding" evidence="20">
    <location>
        <begin position="146"/>
        <end position="311"/>
    </location>
</feature>
<evidence type="ECO:0000256" key="16">
    <source>
        <dbReference type="ARBA" id="ARBA00079788"/>
    </source>
</evidence>
<evidence type="ECO:0000313" key="22">
    <source>
        <dbReference type="EMBL" id="AXH95167.1"/>
    </source>
</evidence>
<accession>A0A345NJF9</accession>
<evidence type="ECO:0000256" key="2">
    <source>
        <dbReference type="ARBA" id="ARBA00004429"/>
    </source>
</evidence>
<feature type="transmembrane region" description="Helical" evidence="19">
    <location>
        <begin position="168"/>
        <end position="191"/>
    </location>
</feature>
<gene>
    <name evidence="22" type="ORF">DV701_02490</name>
</gene>
<evidence type="ECO:0000256" key="1">
    <source>
        <dbReference type="ARBA" id="ARBA00003943"/>
    </source>
</evidence>
<dbReference type="KEGG" id="orn:DV701_02490"/>
<keyword evidence="23" id="KW-1185">Reference proteome</keyword>
<feature type="transmembrane region" description="Helical" evidence="19">
    <location>
        <begin position="402"/>
        <end position="421"/>
    </location>
</feature>
<evidence type="ECO:0000256" key="4">
    <source>
        <dbReference type="ARBA" id="ARBA00012943"/>
    </source>
</evidence>
<keyword evidence="5" id="KW-1003">Cell membrane</keyword>
<keyword evidence="11 19" id="KW-1133">Transmembrane helix</keyword>
<comment type="subcellular location">
    <subcellularLocation>
        <location evidence="2">Cell inner membrane</location>
        <topology evidence="2">Multi-pass membrane protein</topology>
    </subcellularLocation>
</comment>
<keyword evidence="6" id="KW-0997">Cell inner membrane</keyword>
<dbReference type="InterPro" id="IPR024605">
    <property type="entry name" value="NADP_transhyd_a_C"/>
</dbReference>
<dbReference type="NCBIfam" id="TIGR00561">
    <property type="entry name" value="pntA"/>
    <property type="match status" value="1"/>
</dbReference>
<evidence type="ECO:0000256" key="14">
    <source>
        <dbReference type="ARBA" id="ARBA00048202"/>
    </source>
</evidence>
<evidence type="ECO:0000256" key="6">
    <source>
        <dbReference type="ARBA" id="ARBA00022519"/>
    </source>
</evidence>
<evidence type="ECO:0000256" key="19">
    <source>
        <dbReference type="SAM" id="Phobius"/>
    </source>
</evidence>
<dbReference type="FunFam" id="3.40.50.720:FF:000028">
    <property type="entry name" value="NAD(P) transhydrogenase subunit alpha"/>
    <property type="match status" value="1"/>
</dbReference>
<feature type="domain" description="Alanine dehydrogenase/pyridine nucleotide transhydrogenase N-terminal" evidence="21">
    <location>
        <begin position="4"/>
        <end position="137"/>
    </location>
</feature>
<dbReference type="GO" id="GO:0050661">
    <property type="term" value="F:NADP binding"/>
    <property type="evidence" value="ECO:0007669"/>
    <property type="project" value="TreeGrafter"/>
</dbReference>
<dbReference type="InterPro" id="IPR007698">
    <property type="entry name" value="AlaDH/PNT_NAD(H)-bd"/>
</dbReference>
<evidence type="ECO:0000256" key="15">
    <source>
        <dbReference type="ARBA" id="ARBA00071831"/>
    </source>
</evidence>
<dbReference type="GO" id="GO:0016491">
    <property type="term" value="F:oxidoreductase activity"/>
    <property type="evidence" value="ECO:0007669"/>
    <property type="project" value="UniProtKB-KW"/>
</dbReference>
<evidence type="ECO:0000256" key="7">
    <source>
        <dbReference type="ARBA" id="ARBA00022692"/>
    </source>
</evidence>
<dbReference type="EC" id="7.1.1.1" evidence="4"/>
<dbReference type="Proteomes" id="UP000253790">
    <property type="component" value="Chromosome"/>
</dbReference>
<keyword evidence="10" id="KW-1278">Translocase</keyword>
<keyword evidence="9" id="KW-0521">NADP</keyword>
<dbReference type="SUPFAM" id="SSF52283">
    <property type="entry name" value="Formate/glycerate dehydrogenase catalytic domain-like"/>
    <property type="match status" value="1"/>
</dbReference>
<dbReference type="Pfam" id="PF01262">
    <property type="entry name" value="AlaDh_PNT_C"/>
    <property type="match status" value="1"/>
</dbReference>
<comment type="catalytic activity">
    <reaction evidence="14">
        <text>NAD(+) + NADPH + H(+)(in) = NADH + NADP(+) + H(+)(out)</text>
        <dbReference type="Rhea" id="RHEA:47992"/>
        <dbReference type="ChEBI" id="CHEBI:15378"/>
        <dbReference type="ChEBI" id="CHEBI:57540"/>
        <dbReference type="ChEBI" id="CHEBI:57783"/>
        <dbReference type="ChEBI" id="CHEBI:57945"/>
        <dbReference type="ChEBI" id="CHEBI:58349"/>
        <dbReference type="EC" id="7.1.1.1"/>
    </reaction>
</comment>
<dbReference type="Pfam" id="PF12769">
    <property type="entry name" value="PNTB_4TM"/>
    <property type="match status" value="1"/>
</dbReference>
<dbReference type="SUPFAM" id="SSF51735">
    <property type="entry name" value="NAD(P)-binding Rossmann-fold domains"/>
    <property type="match status" value="1"/>
</dbReference>
<evidence type="ECO:0000256" key="10">
    <source>
        <dbReference type="ARBA" id="ARBA00022967"/>
    </source>
</evidence>
<dbReference type="AlphaFoldDB" id="A0A345NJF9"/>
<evidence type="ECO:0000256" key="11">
    <source>
        <dbReference type="ARBA" id="ARBA00022989"/>
    </source>
</evidence>
<feature type="transmembrane region" description="Helical" evidence="19">
    <location>
        <begin position="427"/>
        <end position="445"/>
    </location>
</feature>
<organism evidence="22 23">
    <name type="scientific">Ornithinimicrobium avium</name>
    <dbReference type="NCBI Taxonomy" id="2283195"/>
    <lineage>
        <taxon>Bacteria</taxon>
        <taxon>Bacillati</taxon>
        <taxon>Actinomycetota</taxon>
        <taxon>Actinomycetes</taxon>
        <taxon>Micrococcales</taxon>
        <taxon>Ornithinimicrobiaceae</taxon>
        <taxon>Ornithinimicrobium</taxon>
    </lineage>
</organism>
<dbReference type="EMBL" id="CP031229">
    <property type="protein sequence ID" value="AXH95167.1"/>
    <property type="molecule type" value="Genomic_DNA"/>
</dbReference>
<evidence type="ECO:0000256" key="9">
    <source>
        <dbReference type="ARBA" id="ARBA00022857"/>
    </source>
</evidence>
<keyword evidence="12" id="KW-0520">NAD</keyword>
<dbReference type="PROSITE" id="PS00837">
    <property type="entry name" value="ALADH_PNT_2"/>
    <property type="match status" value="1"/>
</dbReference>
<feature type="transmembrane region" description="Helical" evidence="19">
    <location>
        <begin position="482"/>
        <end position="504"/>
    </location>
</feature>
<feature type="transmembrane region" description="Helical" evidence="19">
    <location>
        <begin position="457"/>
        <end position="476"/>
    </location>
</feature>